<comment type="caution">
    <text evidence="1">The sequence shown here is derived from an EMBL/GenBank/DDBJ whole genome shotgun (WGS) entry which is preliminary data.</text>
</comment>
<evidence type="ECO:0000313" key="1">
    <source>
        <dbReference type="EMBL" id="KAH6628369.1"/>
    </source>
</evidence>
<dbReference type="Proteomes" id="UP000724584">
    <property type="component" value="Unassembled WGS sequence"/>
</dbReference>
<evidence type="ECO:0000313" key="2">
    <source>
        <dbReference type="Proteomes" id="UP000724584"/>
    </source>
</evidence>
<dbReference type="EMBL" id="JAGIZQ010000005">
    <property type="protein sequence ID" value="KAH6628369.1"/>
    <property type="molecule type" value="Genomic_DNA"/>
</dbReference>
<accession>A0ACB7P5A1</accession>
<gene>
    <name evidence="1" type="ORF">F5144DRAFT_494335</name>
</gene>
<name>A0ACB7P5A1_9PEZI</name>
<reference evidence="1 2" key="1">
    <citation type="journal article" date="2021" name="Nat. Commun.">
        <title>Genetic determinants of endophytism in the Arabidopsis root mycobiome.</title>
        <authorList>
            <person name="Mesny F."/>
            <person name="Miyauchi S."/>
            <person name="Thiergart T."/>
            <person name="Pickel B."/>
            <person name="Atanasova L."/>
            <person name="Karlsson M."/>
            <person name="Huettel B."/>
            <person name="Barry K.W."/>
            <person name="Haridas S."/>
            <person name="Chen C."/>
            <person name="Bauer D."/>
            <person name="Andreopoulos W."/>
            <person name="Pangilinan J."/>
            <person name="LaButti K."/>
            <person name="Riley R."/>
            <person name="Lipzen A."/>
            <person name="Clum A."/>
            <person name="Drula E."/>
            <person name="Henrissat B."/>
            <person name="Kohler A."/>
            <person name="Grigoriev I.V."/>
            <person name="Martin F.M."/>
            <person name="Hacquard S."/>
        </authorList>
    </citation>
    <scope>NUCLEOTIDE SEQUENCE [LARGE SCALE GENOMIC DNA]</scope>
    <source>
        <strain evidence="1 2">MPI-SDFR-AT-0079</strain>
    </source>
</reference>
<protein>
    <submittedName>
        <fullName evidence="1">Uncharacterized protein</fullName>
    </submittedName>
</protein>
<proteinExistence type="predicted"/>
<organism evidence="1 2">
    <name type="scientific">Chaetomium tenue</name>
    <dbReference type="NCBI Taxonomy" id="1854479"/>
    <lineage>
        <taxon>Eukaryota</taxon>
        <taxon>Fungi</taxon>
        <taxon>Dikarya</taxon>
        <taxon>Ascomycota</taxon>
        <taxon>Pezizomycotina</taxon>
        <taxon>Sordariomycetes</taxon>
        <taxon>Sordariomycetidae</taxon>
        <taxon>Sordariales</taxon>
        <taxon>Chaetomiaceae</taxon>
        <taxon>Chaetomium</taxon>
    </lineage>
</organism>
<sequence>MPKHFRNRHTASDPLLDRSAYLSLLSPTVSINEQPGRQPGERVLPVERHPKSWLAVVENRPSWTGERSPTRKLVKDMNGSCRPSSSQELSDSDAEKEKGVVRRQLSKLKELYRRGR</sequence>
<keyword evidence="2" id="KW-1185">Reference proteome</keyword>